<evidence type="ECO:0000313" key="4">
    <source>
        <dbReference type="Proteomes" id="UP000292136"/>
    </source>
</evidence>
<dbReference type="Proteomes" id="UP000292136">
    <property type="component" value="Unassembled WGS sequence"/>
</dbReference>
<reference evidence="3 4" key="1">
    <citation type="submission" date="2019-02" db="EMBL/GenBank/DDBJ databases">
        <title>Genomic Encyclopedia of Type Strains, Phase IV (KMG-IV): sequencing the most valuable type-strain genomes for metagenomic binning, comparative biology and taxonomic classification.</title>
        <authorList>
            <person name="Goeker M."/>
        </authorList>
    </citation>
    <scope>NUCLEOTIDE SEQUENCE [LARGE SCALE GENOMIC DNA]</scope>
    <source>
        <strain evidence="3 4">DSM 21223</strain>
    </source>
</reference>
<proteinExistence type="predicted"/>
<keyword evidence="4" id="KW-1185">Reference proteome</keyword>
<feature type="signal peptide" evidence="2">
    <location>
        <begin position="1"/>
        <end position="18"/>
    </location>
</feature>
<accession>A0ABY0IRI8</accession>
<feature type="region of interest" description="Disordered" evidence="1">
    <location>
        <begin position="22"/>
        <end position="50"/>
    </location>
</feature>
<sequence length="98" mass="10180">MKAPATALLLLTLLCAQAAVSAPAERSPAGKAPAAAPAPLQADCSKSRQPQRCEAMQKAQAACQDKFGPELRDCINRHTSSHPNSHPGAKKAAKQPAK</sequence>
<feature type="compositionally biased region" description="Low complexity" evidence="1">
    <location>
        <begin position="22"/>
        <end position="42"/>
    </location>
</feature>
<feature type="region of interest" description="Disordered" evidence="1">
    <location>
        <begin position="73"/>
        <end position="98"/>
    </location>
</feature>
<organism evidence="3 4">
    <name type="scientific">Azospira oryzae</name>
    <dbReference type="NCBI Taxonomy" id="146939"/>
    <lineage>
        <taxon>Bacteria</taxon>
        <taxon>Pseudomonadati</taxon>
        <taxon>Pseudomonadota</taxon>
        <taxon>Betaproteobacteria</taxon>
        <taxon>Rhodocyclales</taxon>
        <taxon>Rhodocyclaceae</taxon>
        <taxon>Azospira</taxon>
    </lineage>
</organism>
<evidence type="ECO:0000256" key="2">
    <source>
        <dbReference type="SAM" id="SignalP"/>
    </source>
</evidence>
<comment type="caution">
    <text evidence="3">The sequence shown here is derived from an EMBL/GenBank/DDBJ whole genome shotgun (WGS) entry which is preliminary data.</text>
</comment>
<keyword evidence="2" id="KW-0732">Signal</keyword>
<evidence type="ECO:0000313" key="3">
    <source>
        <dbReference type="EMBL" id="RZT90200.1"/>
    </source>
</evidence>
<dbReference type="RefSeq" id="WP_014238012.1">
    <property type="nucleotide sequence ID" value="NZ_SHKM01000001.1"/>
</dbReference>
<name>A0ABY0IRI8_9RHOO</name>
<evidence type="ECO:0000256" key="1">
    <source>
        <dbReference type="SAM" id="MobiDB-lite"/>
    </source>
</evidence>
<feature type="chain" id="PRO_5047035464" description="Cysteine rich repeat protein" evidence="2">
    <location>
        <begin position="19"/>
        <end position="98"/>
    </location>
</feature>
<protein>
    <recommendedName>
        <fullName evidence="5">Cysteine rich repeat protein</fullName>
    </recommendedName>
</protein>
<feature type="compositionally biased region" description="Basic residues" evidence="1">
    <location>
        <begin position="88"/>
        <end position="98"/>
    </location>
</feature>
<dbReference type="EMBL" id="SHKM01000001">
    <property type="protein sequence ID" value="RZT90200.1"/>
    <property type="molecule type" value="Genomic_DNA"/>
</dbReference>
<gene>
    <name evidence="3" type="ORF">EV678_1011</name>
</gene>
<evidence type="ECO:0008006" key="5">
    <source>
        <dbReference type="Google" id="ProtNLM"/>
    </source>
</evidence>